<organism evidence="2 3">
    <name type="scientific">Streptomyces synnematoformans</name>
    <dbReference type="NCBI Taxonomy" id="415721"/>
    <lineage>
        <taxon>Bacteria</taxon>
        <taxon>Bacillati</taxon>
        <taxon>Actinomycetota</taxon>
        <taxon>Actinomycetes</taxon>
        <taxon>Kitasatosporales</taxon>
        <taxon>Streptomycetaceae</taxon>
        <taxon>Streptomyces</taxon>
    </lineage>
</organism>
<accession>A0ABP5IX49</accession>
<evidence type="ECO:0000313" key="3">
    <source>
        <dbReference type="Proteomes" id="UP001500443"/>
    </source>
</evidence>
<sequence length="344" mass="36952">MRTFIVGLGRSGRELHLPVLLRLRRQFPGLFAAAPPLGYDVHPAGGPGGGPDGDDPDIRTVGSPAAARAELDPETTVVHVCTPPGERAGVLTELGELGFGRILVEKPLADTAGALDELESIRDKYGLRIAVVAPWLHSSLTRRLAEIVDGDRLGRLHRIGIRQHKPRIHRTLNSRSHRTAFDVEPPHAVAVALRLAGDAEVAHAALTDVNVCGRRVPGMGGAELGLRHRSGAVSRVECDLTSPRRERRIELDFESGRAVGHYPVGSEDHYAHLTVSPAGGTPEDSVFPDLALDACLLDTYRHFAGELGDAAALDEELQRQMRLVRLLDAAKHLSGTTTESPDAG</sequence>
<proteinExistence type="predicted"/>
<dbReference type="EMBL" id="BAAAPF010000001">
    <property type="protein sequence ID" value="GAA2106302.1"/>
    <property type="molecule type" value="Genomic_DNA"/>
</dbReference>
<name>A0ABP5IX49_9ACTN</name>
<evidence type="ECO:0008006" key="4">
    <source>
        <dbReference type="Google" id="ProtNLM"/>
    </source>
</evidence>
<keyword evidence="3" id="KW-1185">Reference proteome</keyword>
<evidence type="ECO:0000256" key="1">
    <source>
        <dbReference type="SAM" id="MobiDB-lite"/>
    </source>
</evidence>
<feature type="region of interest" description="Disordered" evidence="1">
    <location>
        <begin position="42"/>
        <end position="61"/>
    </location>
</feature>
<dbReference type="Gene3D" id="3.40.50.720">
    <property type="entry name" value="NAD(P)-binding Rossmann-like Domain"/>
    <property type="match status" value="1"/>
</dbReference>
<comment type="caution">
    <text evidence="2">The sequence shown here is derived from an EMBL/GenBank/DDBJ whole genome shotgun (WGS) entry which is preliminary data.</text>
</comment>
<reference evidence="3" key="1">
    <citation type="journal article" date="2019" name="Int. J. Syst. Evol. Microbiol.">
        <title>The Global Catalogue of Microorganisms (GCM) 10K type strain sequencing project: providing services to taxonomists for standard genome sequencing and annotation.</title>
        <authorList>
            <consortium name="The Broad Institute Genomics Platform"/>
            <consortium name="The Broad Institute Genome Sequencing Center for Infectious Disease"/>
            <person name="Wu L."/>
            <person name="Ma J."/>
        </authorList>
    </citation>
    <scope>NUCLEOTIDE SEQUENCE [LARGE SCALE GENOMIC DNA]</scope>
    <source>
        <strain evidence="3">JCM 15481</strain>
    </source>
</reference>
<gene>
    <name evidence="2" type="ORF">GCM10009802_00390</name>
</gene>
<evidence type="ECO:0000313" key="2">
    <source>
        <dbReference type="EMBL" id="GAA2106302.1"/>
    </source>
</evidence>
<dbReference type="Gene3D" id="3.30.360.10">
    <property type="entry name" value="Dihydrodipicolinate Reductase, domain 2"/>
    <property type="match status" value="1"/>
</dbReference>
<protein>
    <recommendedName>
        <fullName evidence="4">Oxidoreductase</fullName>
    </recommendedName>
</protein>
<dbReference type="SUPFAM" id="SSF51735">
    <property type="entry name" value="NAD(P)-binding Rossmann-fold domains"/>
    <property type="match status" value="1"/>
</dbReference>
<dbReference type="InterPro" id="IPR036291">
    <property type="entry name" value="NAD(P)-bd_dom_sf"/>
</dbReference>
<dbReference type="Proteomes" id="UP001500443">
    <property type="component" value="Unassembled WGS sequence"/>
</dbReference>